<organism evidence="2 3">
    <name type="scientific">Longicatena caecimuris</name>
    <dbReference type="NCBI Taxonomy" id="1796635"/>
    <lineage>
        <taxon>Bacteria</taxon>
        <taxon>Bacillati</taxon>
        <taxon>Bacillota</taxon>
        <taxon>Erysipelotrichia</taxon>
        <taxon>Erysipelotrichales</taxon>
        <taxon>Erysipelotrichaceae</taxon>
        <taxon>Longicatena</taxon>
    </lineage>
</organism>
<dbReference type="InterPro" id="IPR002477">
    <property type="entry name" value="Peptidoglycan-bd-like"/>
</dbReference>
<name>A0A4R3TD20_9FIRM</name>
<protein>
    <submittedName>
        <fullName evidence="2">Peptidoglycan hydrolase-like protein with peptidoglycan-binding domain</fullName>
    </submittedName>
</protein>
<dbReference type="Pfam" id="PF01471">
    <property type="entry name" value="PG_binding_1"/>
    <property type="match status" value="2"/>
</dbReference>
<reference evidence="2 3" key="1">
    <citation type="submission" date="2019-03" db="EMBL/GenBank/DDBJ databases">
        <title>Genomic Encyclopedia of Type Strains, Phase IV (KMG-IV): sequencing the most valuable type-strain genomes for metagenomic binning, comparative biology and taxonomic classification.</title>
        <authorList>
            <person name="Goeker M."/>
        </authorList>
    </citation>
    <scope>NUCLEOTIDE SEQUENCE [LARGE SCALE GENOMIC DNA]</scope>
    <source>
        <strain evidence="2 3">DSM 29481</strain>
    </source>
</reference>
<dbReference type="EMBL" id="SMBP01000011">
    <property type="protein sequence ID" value="TCU59149.1"/>
    <property type="molecule type" value="Genomic_DNA"/>
</dbReference>
<dbReference type="Gene3D" id="1.10.101.10">
    <property type="entry name" value="PGBD-like superfamily/PGBD"/>
    <property type="match status" value="2"/>
</dbReference>
<evidence type="ECO:0000259" key="1">
    <source>
        <dbReference type="Pfam" id="PF01471"/>
    </source>
</evidence>
<accession>A0A4R3TD20</accession>
<evidence type="ECO:0000313" key="3">
    <source>
        <dbReference type="Proteomes" id="UP000295773"/>
    </source>
</evidence>
<dbReference type="AlphaFoldDB" id="A0A4R3TD20"/>
<dbReference type="Proteomes" id="UP000295773">
    <property type="component" value="Unassembled WGS sequence"/>
</dbReference>
<keyword evidence="2" id="KW-0378">Hydrolase</keyword>
<dbReference type="SUPFAM" id="SSF47090">
    <property type="entry name" value="PGBD-like"/>
    <property type="match status" value="2"/>
</dbReference>
<feature type="domain" description="Peptidoglycan binding-like" evidence="1">
    <location>
        <begin position="16"/>
        <end position="73"/>
    </location>
</feature>
<feature type="domain" description="Peptidoglycan binding-like" evidence="1">
    <location>
        <begin position="103"/>
        <end position="160"/>
    </location>
</feature>
<keyword evidence="3" id="KW-1185">Reference proteome</keyword>
<gene>
    <name evidence="2" type="ORF">EDD61_11177</name>
</gene>
<dbReference type="InterPro" id="IPR036365">
    <property type="entry name" value="PGBD-like_sf"/>
</dbReference>
<dbReference type="GO" id="GO:0016787">
    <property type="term" value="F:hydrolase activity"/>
    <property type="evidence" value="ECO:0007669"/>
    <property type="project" value="UniProtKB-KW"/>
</dbReference>
<proteinExistence type="predicted"/>
<dbReference type="InterPro" id="IPR036366">
    <property type="entry name" value="PGBDSf"/>
</dbReference>
<evidence type="ECO:0000313" key="2">
    <source>
        <dbReference type="EMBL" id="TCU59149.1"/>
    </source>
</evidence>
<dbReference type="RefSeq" id="WP_128125172.1">
    <property type="nucleotide sequence ID" value="NZ_JANKBG010000011.1"/>
</dbReference>
<sequence length="168" mass="18909">MATQYVIKRGDLGIGVNKLQAYLNMMQQRNLISTVNKQDGVFGPLTETAVREWQRYAGLPIDGIINYNTWNSLVDKLRELGVVTNIPVANRGFYLSSGQQGLSVFKMQEYLNEIAATNKCLRPIPVDGIYGPRTVAAVQQYQYLYDLNVDGVIGSMTWDSIINERNKL</sequence>
<comment type="caution">
    <text evidence="2">The sequence shown here is derived from an EMBL/GenBank/DDBJ whole genome shotgun (WGS) entry which is preliminary data.</text>
</comment>